<gene>
    <name evidence="1" type="ORF">PILCRDRAFT_164510</name>
</gene>
<dbReference type="EMBL" id="KN832972">
    <property type="protein sequence ID" value="KIM91106.1"/>
    <property type="molecule type" value="Genomic_DNA"/>
</dbReference>
<dbReference type="HOGENOM" id="CLU_1661447_0_0_1"/>
<reference evidence="1 2" key="1">
    <citation type="submission" date="2014-04" db="EMBL/GenBank/DDBJ databases">
        <authorList>
            <consortium name="DOE Joint Genome Institute"/>
            <person name="Kuo A."/>
            <person name="Tarkka M."/>
            <person name="Buscot F."/>
            <person name="Kohler A."/>
            <person name="Nagy L.G."/>
            <person name="Floudas D."/>
            <person name="Copeland A."/>
            <person name="Barry K.W."/>
            <person name="Cichocki N."/>
            <person name="Veneault-Fourrey C."/>
            <person name="LaButti K."/>
            <person name="Lindquist E.A."/>
            <person name="Lipzen A."/>
            <person name="Lundell T."/>
            <person name="Morin E."/>
            <person name="Murat C."/>
            <person name="Sun H."/>
            <person name="Tunlid A."/>
            <person name="Henrissat B."/>
            <person name="Grigoriev I.V."/>
            <person name="Hibbett D.S."/>
            <person name="Martin F."/>
            <person name="Nordberg H.P."/>
            <person name="Cantor M.N."/>
            <person name="Hua S.X."/>
        </authorList>
    </citation>
    <scope>NUCLEOTIDE SEQUENCE [LARGE SCALE GENOMIC DNA]</scope>
    <source>
        <strain evidence="1 2">F 1598</strain>
    </source>
</reference>
<reference evidence="2" key="2">
    <citation type="submission" date="2015-01" db="EMBL/GenBank/DDBJ databases">
        <title>Evolutionary Origins and Diversification of the Mycorrhizal Mutualists.</title>
        <authorList>
            <consortium name="DOE Joint Genome Institute"/>
            <consortium name="Mycorrhizal Genomics Consortium"/>
            <person name="Kohler A."/>
            <person name="Kuo A."/>
            <person name="Nagy L.G."/>
            <person name="Floudas D."/>
            <person name="Copeland A."/>
            <person name="Barry K.W."/>
            <person name="Cichocki N."/>
            <person name="Veneault-Fourrey C."/>
            <person name="LaButti K."/>
            <person name="Lindquist E.A."/>
            <person name="Lipzen A."/>
            <person name="Lundell T."/>
            <person name="Morin E."/>
            <person name="Murat C."/>
            <person name="Riley R."/>
            <person name="Ohm R."/>
            <person name="Sun H."/>
            <person name="Tunlid A."/>
            <person name="Henrissat B."/>
            <person name="Grigoriev I.V."/>
            <person name="Hibbett D.S."/>
            <person name="Martin F."/>
        </authorList>
    </citation>
    <scope>NUCLEOTIDE SEQUENCE [LARGE SCALE GENOMIC DNA]</scope>
    <source>
        <strain evidence="2">F 1598</strain>
    </source>
</reference>
<keyword evidence="2" id="KW-1185">Reference proteome</keyword>
<evidence type="ECO:0000313" key="2">
    <source>
        <dbReference type="Proteomes" id="UP000054166"/>
    </source>
</evidence>
<protein>
    <submittedName>
        <fullName evidence="1">Uncharacterized protein</fullName>
    </submittedName>
</protein>
<organism evidence="1 2">
    <name type="scientific">Piloderma croceum (strain F 1598)</name>
    <dbReference type="NCBI Taxonomy" id="765440"/>
    <lineage>
        <taxon>Eukaryota</taxon>
        <taxon>Fungi</taxon>
        <taxon>Dikarya</taxon>
        <taxon>Basidiomycota</taxon>
        <taxon>Agaricomycotina</taxon>
        <taxon>Agaricomycetes</taxon>
        <taxon>Agaricomycetidae</taxon>
        <taxon>Atheliales</taxon>
        <taxon>Atheliaceae</taxon>
        <taxon>Piloderma</taxon>
    </lineage>
</organism>
<proteinExistence type="predicted"/>
<name>A0A0C3GKI3_PILCF</name>
<dbReference type="AlphaFoldDB" id="A0A0C3GKI3"/>
<dbReference type="OrthoDB" id="432970at2759"/>
<sequence length="159" mass="17931">MHHVQYQELPSKFFEAGGTDVLNTFIQYAAYELNCCTSYRMPRDPRANLLKTTAQIRARSTYEVRTSALAGNPSDCLELGLRMWTGCSAEQVQWFGGGRLSILFCLAALPTHLGTFKQRCYLAWLVHFSNVAASTQLQCNSTITSHHQSSYNCRTVLRI</sequence>
<evidence type="ECO:0000313" key="1">
    <source>
        <dbReference type="EMBL" id="KIM91106.1"/>
    </source>
</evidence>
<accession>A0A0C3GKI3</accession>
<dbReference type="Proteomes" id="UP000054166">
    <property type="component" value="Unassembled WGS sequence"/>
</dbReference>
<dbReference type="InParanoid" id="A0A0C3GKI3"/>